<name>A0ABT3HM85_9FLAO</name>
<keyword evidence="2" id="KW-1185">Reference proteome</keyword>
<dbReference type="InterPro" id="IPR025347">
    <property type="entry name" value="DUF4251"/>
</dbReference>
<sequence length="194" mass="22464">MKKYIPIIFILSLFYFFKSCSLQNYTTIDAYTISELVKSEEFTFHIKDVIPPNNNTFNDIKNNIKNSFQNSNSTIPKMPDLIGDYRISVKPNVVELYLPSFNRPSNNSLVYINLGETENRYTSKNFTIDKIQEPDGIWSVKIKPKDINKIEEIDITVFKGGNIYSSIKKNSRTTMSYHGYISKNEEPKTTKSEL</sequence>
<dbReference type="Pfam" id="PF14059">
    <property type="entry name" value="DUF4251"/>
    <property type="match status" value="1"/>
</dbReference>
<comment type="caution">
    <text evidence="1">The sequence shown here is derived from an EMBL/GenBank/DDBJ whole genome shotgun (WGS) entry which is preliminary data.</text>
</comment>
<evidence type="ECO:0000313" key="1">
    <source>
        <dbReference type="EMBL" id="MCW3160887.1"/>
    </source>
</evidence>
<accession>A0ABT3HM85</accession>
<proteinExistence type="predicted"/>
<dbReference type="Gene3D" id="2.40.128.410">
    <property type="match status" value="1"/>
</dbReference>
<evidence type="ECO:0000313" key="2">
    <source>
        <dbReference type="Proteomes" id="UP001163719"/>
    </source>
</evidence>
<dbReference type="Proteomes" id="UP001163719">
    <property type="component" value="Unassembled WGS sequence"/>
</dbReference>
<protein>
    <submittedName>
        <fullName evidence="1">DUF4251 domain-containing protein</fullName>
    </submittedName>
</protein>
<reference evidence="1" key="1">
    <citation type="submission" date="2022-10" db="EMBL/GenBank/DDBJ databases">
        <title>Chryseobacterium babae sp. nov. isolated from the gut of the beetle Oryctes rhinoceros, and Chryseobacterium kimseyorum sp. nov., isolated from a stick insect rearing cage.</title>
        <authorList>
            <person name="Shelomi M."/>
            <person name="Han C.-J."/>
            <person name="Chen W.-M."/>
            <person name="Chen H.-K."/>
            <person name="Liaw S.-J."/>
            <person name="Muhle E."/>
            <person name="Clermont D."/>
        </authorList>
    </citation>
    <scope>NUCLEOTIDE SEQUENCE</scope>
    <source>
        <strain evidence="1">WLa1L2M3</strain>
    </source>
</reference>
<gene>
    <name evidence="1" type="ORF">OH806_06360</name>
</gene>
<organism evidence="1 2">
    <name type="scientific">Chryseobacterium oryctis</name>
    <dbReference type="NCBI Taxonomy" id="2952618"/>
    <lineage>
        <taxon>Bacteria</taxon>
        <taxon>Pseudomonadati</taxon>
        <taxon>Bacteroidota</taxon>
        <taxon>Flavobacteriia</taxon>
        <taxon>Flavobacteriales</taxon>
        <taxon>Weeksellaceae</taxon>
        <taxon>Chryseobacterium group</taxon>
        <taxon>Chryseobacterium</taxon>
    </lineage>
</organism>
<dbReference type="EMBL" id="JAPDHV010000002">
    <property type="protein sequence ID" value="MCW3160887.1"/>
    <property type="molecule type" value="Genomic_DNA"/>
</dbReference>
<dbReference type="RefSeq" id="WP_264742831.1">
    <property type="nucleotide sequence ID" value="NZ_JAPDHV010000002.1"/>
</dbReference>